<dbReference type="AlphaFoldDB" id="A0A8G0L4S3"/>
<dbReference type="Proteomes" id="UP000826661">
    <property type="component" value="Chromosome I"/>
</dbReference>
<organism evidence="1 2">
    <name type="scientific">Trichoderma simmonsii</name>
    <dbReference type="NCBI Taxonomy" id="1491479"/>
    <lineage>
        <taxon>Eukaryota</taxon>
        <taxon>Fungi</taxon>
        <taxon>Dikarya</taxon>
        <taxon>Ascomycota</taxon>
        <taxon>Pezizomycotina</taxon>
        <taxon>Sordariomycetes</taxon>
        <taxon>Hypocreomycetidae</taxon>
        <taxon>Hypocreales</taxon>
        <taxon>Hypocreaceae</taxon>
        <taxon>Trichoderma</taxon>
    </lineage>
</organism>
<accession>A0A8G0L4S3</accession>
<proteinExistence type="predicted"/>
<keyword evidence="2" id="KW-1185">Reference proteome</keyword>
<sequence>MTALVLRASSGVTAICSLLGWPSIAIIISSVKGVQKGCPTGPSIKPVGKAKLTTEHTALFPGATARRSRDC</sequence>
<protein>
    <submittedName>
        <fullName evidence="1">Uncharacterized protein</fullName>
    </submittedName>
</protein>
<evidence type="ECO:0000313" key="2">
    <source>
        <dbReference type="Proteomes" id="UP000826661"/>
    </source>
</evidence>
<dbReference type="EMBL" id="CP075864">
    <property type="protein sequence ID" value="QYS93145.1"/>
    <property type="molecule type" value="Genomic_DNA"/>
</dbReference>
<name>A0A8G0L4S3_9HYPO</name>
<reference evidence="1 2" key="1">
    <citation type="journal article" date="2021" name="BMC Genomics">
        <title>Telomere-to-telomere genome assembly of asparaginase-producing Trichoderma simmonsii.</title>
        <authorList>
            <person name="Chung D."/>
            <person name="Kwon Y.M."/>
            <person name="Yang Y."/>
        </authorList>
    </citation>
    <scope>NUCLEOTIDE SEQUENCE [LARGE SCALE GENOMIC DNA]</scope>
    <source>
        <strain evidence="1 2">GH-Sj1</strain>
    </source>
</reference>
<gene>
    <name evidence="1" type="ORF">H0G86_000534</name>
</gene>
<evidence type="ECO:0000313" key="1">
    <source>
        <dbReference type="EMBL" id="QYS93145.1"/>
    </source>
</evidence>